<sequence>MTSENTNSCVMPYYITKTLGSRIQSHNFTTCLRVNVFPLAFPFELFWHVFSKICSLSAFHRAPGCIHIYYEKVTLLYNILIPLLPSSFYQALSIKFL</sequence>
<protein>
    <submittedName>
        <fullName evidence="1">Uncharacterized protein</fullName>
    </submittedName>
</protein>
<evidence type="ECO:0000313" key="1">
    <source>
        <dbReference type="EMBL" id="KAJ8032878.1"/>
    </source>
</evidence>
<organism evidence="1 2">
    <name type="scientific">Holothuria leucospilota</name>
    <name type="common">Black long sea cucumber</name>
    <name type="synonym">Mertensiothuria leucospilota</name>
    <dbReference type="NCBI Taxonomy" id="206669"/>
    <lineage>
        <taxon>Eukaryota</taxon>
        <taxon>Metazoa</taxon>
        <taxon>Echinodermata</taxon>
        <taxon>Eleutherozoa</taxon>
        <taxon>Echinozoa</taxon>
        <taxon>Holothuroidea</taxon>
        <taxon>Aspidochirotacea</taxon>
        <taxon>Aspidochirotida</taxon>
        <taxon>Holothuriidae</taxon>
        <taxon>Holothuria</taxon>
    </lineage>
</organism>
<dbReference type="EMBL" id="JAIZAY010000011">
    <property type="protein sequence ID" value="KAJ8032878.1"/>
    <property type="molecule type" value="Genomic_DNA"/>
</dbReference>
<name>A0A9Q1H4T1_HOLLE</name>
<dbReference type="Proteomes" id="UP001152320">
    <property type="component" value="Chromosome 11"/>
</dbReference>
<evidence type="ECO:0000313" key="2">
    <source>
        <dbReference type="Proteomes" id="UP001152320"/>
    </source>
</evidence>
<dbReference type="AlphaFoldDB" id="A0A9Q1H4T1"/>
<comment type="caution">
    <text evidence="1">The sequence shown here is derived from an EMBL/GenBank/DDBJ whole genome shotgun (WGS) entry which is preliminary data.</text>
</comment>
<reference evidence="1" key="1">
    <citation type="submission" date="2021-10" db="EMBL/GenBank/DDBJ databases">
        <title>Tropical sea cucumber genome reveals ecological adaptation and Cuvierian tubules defense mechanism.</title>
        <authorList>
            <person name="Chen T."/>
        </authorList>
    </citation>
    <scope>NUCLEOTIDE SEQUENCE</scope>
    <source>
        <strain evidence="1">Nanhai2018</strain>
        <tissue evidence="1">Muscle</tissue>
    </source>
</reference>
<proteinExistence type="predicted"/>
<gene>
    <name evidence="1" type="ORF">HOLleu_22956</name>
</gene>
<keyword evidence="2" id="KW-1185">Reference proteome</keyword>
<accession>A0A9Q1H4T1</accession>